<accession>A0A7Z0C370</accession>
<keyword evidence="2" id="KW-1185">Reference proteome</keyword>
<evidence type="ECO:0000313" key="1">
    <source>
        <dbReference type="EMBL" id="NYI08786.1"/>
    </source>
</evidence>
<dbReference type="AlphaFoldDB" id="A0A7Z0C370"/>
<organism evidence="1 2">
    <name type="scientific">Nocardioides marinus</name>
    <dbReference type="NCBI Taxonomy" id="374514"/>
    <lineage>
        <taxon>Bacteria</taxon>
        <taxon>Bacillati</taxon>
        <taxon>Actinomycetota</taxon>
        <taxon>Actinomycetes</taxon>
        <taxon>Propionibacteriales</taxon>
        <taxon>Nocardioidaceae</taxon>
        <taxon>Nocardioides</taxon>
    </lineage>
</organism>
<comment type="caution">
    <text evidence="1">The sequence shown here is derived from an EMBL/GenBank/DDBJ whole genome shotgun (WGS) entry which is preliminary data.</text>
</comment>
<gene>
    <name evidence="1" type="ORF">BKA05_000301</name>
</gene>
<protein>
    <submittedName>
        <fullName evidence="1">Uncharacterized protein</fullName>
    </submittedName>
</protein>
<proteinExistence type="predicted"/>
<dbReference type="RefSeq" id="WP_179529850.1">
    <property type="nucleotide sequence ID" value="NZ_BAAAPP010000002.1"/>
</dbReference>
<dbReference type="InterPro" id="IPR046037">
    <property type="entry name" value="DUF5995"/>
</dbReference>
<dbReference type="Proteomes" id="UP000537326">
    <property type="component" value="Unassembled WGS sequence"/>
</dbReference>
<sequence>MTSTGWADAQSIDDVLERMATIEAALPSEDGVATFNRMYQQVTRLVDVAIDQGRFGAGPFLGRLDVHFANLFFDAYAADLDGREVNDAWAPLFDNRRKPRTHPIQFALAGMNAHICHDLPSAVVLTCRELGVDPVDDSPEHVDFSTTNSVLEEAADEIKSWFSNGVVARLDEIGGRLDDGFAMFGIHVARAGAWQVAQMLWDLADNPRLDAMFRGNLGRGVGLASRGILI</sequence>
<dbReference type="EMBL" id="JACBZI010000001">
    <property type="protein sequence ID" value="NYI08786.1"/>
    <property type="molecule type" value="Genomic_DNA"/>
</dbReference>
<dbReference type="Pfam" id="PF19458">
    <property type="entry name" value="DUF5995"/>
    <property type="match status" value="1"/>
</dbReference>
<name>A0A7Z0C370_9ACTN</name>
<reference evidence="1 2" key="1">
    <citation type="submission" date="2020-07" db="EMBL/GenBank/DDBJ databases">
        <title>Sequencing the genomes of 1000 actinobacteria strains.</title>
        <authorList>
            <person name="Klenk H.-P."/>
        </authorList>
    </citation>
    <scope>NUCLEOTIDE SEQUENCE [LARGE SCALE GENOMIC DNA]</scope>
    <source>
        <strain evidence="1 2">DSM 18248</strain>
    </source>
</reference>
<evidence type="ECO:0000313" key="2">
    <source>
        <dbReference type="Proteomes" id="UP000537326"/>
    </source>
</evidence>